<sequence length="40" mass="4146">MPGISAVSPPIRAQLAALQPRAMLSMTRAPSSTDNLPVAK</sequence>
<organism evidence="1">
    <name type="scientific">marine sediment metagenome</name>
    <dbReference type="NCBI Taxonomy" id="412755"/>
    <lineage>
        <taxon>unclassified sequences</taxon>
        <taxon>metagenomes</taxon>
        <taxon>ecological metagenomes</taxon>
    </lineage>
</organism>
<reference evidence="1" key="1">
    <citation type="submission" date="2013-11" db="EMBL/GenBank/DDBJ databases">
        <title>Microbial diversity, functional groups and degradation webs in Northern and Southern Mediterranean and Red Sea marine crude oil polluted sites.</title>
        <authorList>
            <person name="Daffonchio D."/>
            <person name="Mapelli F."/>
            <person name="Ferrer M."/>
            <person name="Richter M."/>
            <person name="Cherif A."/>
            <person name="Malkawi H.I."/>
            <person name="Yakimov M.M."/>
            <person name="Abdel-Fattah Y.R."/>
            <person name="Blaghen M."/>
            <person name="Golyshin P.N."/>
            <person name="Kalogerakis N."/>
            <person name="Boon N."/>
            <person name="Magagnini M."/>
            <person name="Fava F."/>
        </authorList>
    </citation>
    <scope>NUCLEOTIDE SEQUENCE</scope>
</reference>
<dbReference type="AlphaFoldDB" id="A0A1B6NQG7"/>
<gene>
    <name evidence="1" type="ORF">MGSAQ_002966</name>
</gene>
<name>A0A1B6NQG7_9ZZZZ</name>
<protein>
    <submittedName>
        <fullName evidence="1">Uncharacterized protein</fullName>
    </submittedName>
</protein>
<comment type="caution">
    <text evidence="1">The sequence shown here is derived from an EMBL/GenBank/DDBJ whole genome shotgun (WGS) entry which is preliminary data.</text>
</comment>
<evidence type="ECO:0000313" key="1">
    <source>
        <dbReference type="EMBL" id="KTF05538.1"/>
    </source>
</evidence>
<dbReference type="EMBL" id="AYSL01001724">
    <property type="protein sequence ID" value="KTF05538.1"/>
    <property type="molecule type" value="Genomic_DNA"/>
</dbReference>
<proteinExistence type="predicted"/>
<accession>A0A1B6NQG7</accession>